<evidence type="ECO:0000313" key="1">
    <source>
        <dbReference type="EMBL" id="AHK80721.1"/>
    </source>
</evidence>
<protein>
    <submittedName>
        <fullName evidence="1">Uncharacterized protein</fullName>
    </submittedName>
</protein>
<dbReference type="KEGG" id="hhc:M911_11000"/>
<dbReference type="AlphaFoldDB" id="W8KYU9"/>
<keyword evidence="2" id="KW-1185">Reference proteome</keyword>
<proteinExistence type="predicted"/>
<dbReference type="Proteomes" id="UP000019442">
    <property type="component" value="Chromosome"/>
</dbReference>
<reference evidence="1 2" key="1">
    <citation type="journal article" date="2014" name="J Genomics">
        <title>Draft Genome Sequence of the Extremely Halophilic Phototrophic Purple Sulfur Bacterium Halorhodospira halochloris.</title>
        <authorList>
            <person name="Singh K.S."/>
            <person name="Kirksey J."/>
            <person name="Hoff W.D."/>
            <person name="Deole R."/>
        </authorList>
    </citation>
    <scope>NUCLEOTIDE SEQUENCE [LARGE SCALE GENOMIC DNA]</scope>
    <source>
        <strain evidence="1 2">A</strain>
    </source>
</reference>
<reference evidence="2" key="2">
    <citation type="submission" date="2014-02" db="EMBL/GenBank/DDBJ databases">
        <title>Draft Genome Sequence of extremely halophilic bacteria Halorhodospira halochloris.</title>
        <authorList>
            <person name="Singh K.S."/>
        </authorList>
    </citation>
    <scope>NUCLEOTIDE SEQUENCE [LARGE SCALE GENOMIC DNA]</scope>
    <source>
        <strain evidence="2">A</strain>
    </source>
</reference>
<organism evidence="1 2">
    <name type="scientific">Ectothiorhodospira haloalkaliphila</name>
    <dbReference type="NCBI Taxonomy" id="421628"/>
    <lineage>
        <taxon>Bacteria</taxon>
        <taxon>Pseudomonadati</taxon>
        <taxon>Pseudomonadota</taxon>
        <taxon>Gammaproteobacteria</taxon>
        <taxon>Chromatiales</taxon>
        <taxon>Ectothiorhodospiraceae</taxon>
        <taxon>Ectothiorhodospira</taxon>
    </lineage>
</organism>
<gene>
    <name evidence="1" type="ORF">M911_11000</name>
</gene>
<dbReference type="EMBL" id="CP007268">
    <property type="protein sequence ID" value="AHK80721.1"/>
    <property type="molecule type" value="Genomic_DNA"/>
</dbReference>
<dbReference type="HOGENOM" id="CLU_2716810_0_0_6"/>
<accession>W8KYU9</accession>
<name>W8KYU9_9GAMM</name>
<evidence type="ECO:0000313" key="2">
    <source>
        <dbReference type="Proteomes" id="UP000019442"/>
    </source>
</evidence>
<sequence>MGFQRGAAGPQPESRVKSSRDYAHLKGVAMMLSCLLGEKLPGCLENVAVRFNLRAQGCGRQCQCAQGQARQD</sequence>